<keyword evidence="4 7" id="KW-0732">Signal</keyword>
<evidence type="ECO:0000256" key="2">
    <source>
        <dbReference type="ARBA" id="ARBA00022512"/>
    </source>
</evidence>
<evidence type="ECO:0000256" key="1">
    <source>
        <dbReference type="ARBA" id="ARBA00004168"/>
    </source>
</evidence>
<dbReference type="InterPro" id="IPR041171">
    <property type="entry name" value="SDR_Ig"/>
</dbReference>
<reference evidence="9 10" key="1">
    <citation type="submission" date="2011-06" db="EMBL/GenBank/DDBJ databases">
        <authorList>
            <person name="Harkins D.M."/>
            <person name="Madupu R."/>
            <person name="Durkin A.S."/>
            <person name="Torralba M."/>
            <person name="Methe B."/>
            <person name="Sutton G.G."/>
            <person name="Nelson K.E."/>
        </authorList>
    </citation>
    <scope>NUCLEOTIDE SEQUENCE [LARGE SCALE GENOMIC DNA]</scope>
    <source>
        <strain evidence="9 10">SK1060</strain>
    </source>
</reference>
<evidence type="ECO:0000313" key="10">
    <source>
        <dbReference type="Proteomes" id="UP000003287"/>
    </source>
</evidence>
<accession>F9P9R8</accession>
<gene>
    <name evidence="9" type="ORF">HMPREF1042_2418</name>
</gene>
<dbReference type="InterPro" id="IPR008966">
    <property type="entry name" value="Adhesion_dom_sf"/>
</dbReference>
<evidence type="ECO:0000256" key="3">
    <source>
        <dbReference type="ARBA" id="ARBA00022525"/>
    </source>
</evidence>
<dbReference type="eggNOG" id="COG4932">
    <property type="taxonomic scope" value="Bacteria"/>
</dbReference>
<evidence type="ECO:0000259" key="8">
    <source>
        <dbReference type="Pfam" id="PF17961"/>
    </source>
</evidence>
<feature type="compositionally biased region" description="Polar residues" evidence="6">
    <location>
        <begin position="60"/>
        <end position="84"/>
    </location>
</feature>
<dbReference type="SUPFAM" id="SSF49401">
    <property type="entry name" value="Bacterial adhesins"/>
    <property type="match status" value="1"/>
</dbReference>
<dbReference type="Pfam" id="PF17961">
    <property type="entry name" value="Big_8"/>
    <property type="match status" value="1"/>
</dbReference>
<keyword evidence="5" id="KW-0572">Peptidoglycan-anchor</keyword>
<keyword evidence="2" id="KW-0134">Cell wall</keyword>
<evidence type="ECO:0000256" key="5">
    <source>
        <dbReference type="ARBA" id="ARBA00023088"/>
    </source>
</evidence>
<dbReference type="Gene3D" id="2.60.40.1280">
    <property type="match status" value="1"/>
</dbReference>
<proteinExistence type="predicted"/>
<dbReference type="Proteomes" id="UP000003287">
    <property type="component" value="Unassembled WGS sequence"/>
</dbReference>
<keyword evidence="3" id="KW-0964">Secreted</keyword>
<feature type="chain" id="PRO_5003385192" evidence="7">
    <location>
        <begin position="28"/>
        <end position="267"/>
    </location>
</feature>
<evidence type="ECO:0000256" key="7">
    <source>
        <dbReference type="SAM" id="SignalP"/>
    </source>
</evidence>
<dbReference type="EMBL" id="AFUP01000009">
    <property type="protein sequence ID" value="EGV07039.1"/>
    <property type="molecule type" value="Genomic_DNA"/>
</dbReference>
<feature type="compositionally biased region" description="Basic and acidic residues" evidence="6">
    <location>
        <begin position="85"/>
        <end position="119"/>
    </location>
</feature>
<dbReference type="GO" id="GO:0007155">
    <property type="term" value="P:cell adhesion"/>
    <property type="evidence" value="ECO:0007669"/>
    <property type="project" value="InterPro"/>
</dbReference>
<feature type="signal peptide" evidence="7">
    <location>
        <begin position="1"/>
        <end position="27"/>
    </location>
</feature>
<evidence type="ECO:0000256" key="4">
    <source>
        <dbReference type="ARBA" id="ARBA00022729"/>
    </source>
</evidence>
<organism evidence="9 10">
    <name type="scientific">Streptococcus constellatus subsp. pharyngis SK1060 = CCUG 46377</name>
    <dbReference type="NCBI Taxonomy" id="1035184"/>
    <lineage>
        <taxon>Bacteria</taxon>
        <taxon>Bacillati</taxon>
        <taxon>Bacillota</taxon>
        <taxon>Bacilli</taxon>
        <taxon>Lactobacillales</taxon>
        <taxon>Streptococcaceae</taxon>
        <taxon>Streptococcus</taxon>
        <taxon>Streptococcus anginosus group</taxon>
    </lineage>
</organism>
<dbReference type="InterPro" id="IPR011252">
    <property type="entry name" value="Fibrogen-bd_dom1"/>
</dbReference>
<dbReference type="AlphaFoldDB" id="F9P9R8"/>
<protein>
    <submittedName>
        <fullName evidence="9">Conserved domain protein</fullName>
    </submittedName>
</protein>
<feature type="region of interest" description="Disordered" evidence="6">
    <location>
        <begin position="29"/>
        <end position="141"/>
    </location>
</feature>
<evidence type="ECO:0000313" key="9">
    <source>
        <dbReference type="EMBL" id="EGV07039.1"/>
    </source>
</evidence>
<feature type="compositionally biased region" description="Low complexity" evidence="6">
    <location>
        <begin position="29"/>
        <end position="59"/>
    </location>
</feature>
<sequence length="267" mass="29195">MIKKAMNLVRVALLLASTILSPASALAQTLSNQSSTVTTQSSPKTGTTEQPTSPTESTQKAADTSSSQGQQPATENKAEANSNEQENKPSTSKEESSDASQVKEDTSSQKASKVEEKSETQPGAPPAAKDTQAAPKTKRAAKEIDAITQFSITDKDGKPLNKPLKQWEQFKIDGQFKLPNNDVHEGDYTTFKISENLVLVSTPNFDIKDKDGQVVARATIDPENRLLKLTYTKYVENKSDVSGSFYFYTYVNHHIVKERKGSTPNYS</sequence>
<name>F9P9R8_STRCV</name>
<comment type="subcellular location">
    <subcellularLocation>
        <location evidence="1">Secreted</location>
        <location evidence="1">Cell wall</location>
        <topology evidence="1">Peptidoglycan-anchor</topology>
    </subcellularLocation>
</comment>
<evidence type="ECO:0000256" key="6">
    <source>
        <dbReference type="SAM" id="MobiDB-lite"/>
    </source>
</evidence>
<feature type="domain" description="SDR-like Ig" evidence="8">
    <location>
        <begin position="164"/>
        <end position="259"/>
    </location>
</feature>